<dbReference type="AlphaFoldDB" id="A0A8J2U8K8"/>
<protein>
    <submittedName>
        <fullName evidence="2">Uncharacterized protein</fullName>
    </submittedName>
</protein>
<evidence type="ECO:0000313" key="2">
    <source>
        <dbReference type="EMBL" id="GGA86475.1"/>
    </source>
</evidence>
<feature type="chain" id="PRO_5035281137" evidence="1">
    <location>
        <begin position="24"/>
        <end position="244"/>
    </location>
</feature>
<keyword evidence="3" id="KW-1185">Reference proteome</keyword>
<accession>A0A8J2U8K8</accession>
<proteinExistence type="predicted"/>
<dbReference type="EMBL" id="BMDX01000020">
    <property type="protein sequence ID" value="GGA86475.1"/>
    <property type="molecule type" value="Genomic_DNA"/>
</dbReference>
<gene>
    <name evidence="2" type="ORF">GCM10011369_30670</name>
</gene>
<keyword evidence="1" id="KW-0732">Signal</keyword>
<comment type="caution">
    <text evidence="2">The sequence shown here is derived from an EMBL/GenBank/DDBJ whole genome shotgun (WGS) entry which is preliminary data.</text>
</comment>
<feature type="signal peptide" evidence="1">
    <location>
        <begin position="1"/>
        <end position="23"/>
    </location>
</feature>
<name>A0A8J2U8K8_9GAMM</name>
<reference evidence="3" key="1">
    <citation type="journal article" date="2019" name="Int. J. Syst. Evol. Microbiol.">
        <title>The Global Catalogue of Microorganisms (GCM) 10K type strain sequencing project: providing services to taxonomists for standard genome sequencing and annotation.</title>
        <authorList>
            <consortium name="The Broad Institute Genomics Platform"/>
            <consortium name="The Broad Institute Genome Sequencing Center for Infectious Disease"/>
            <person name="Wu L."/>
            <person name="Ma J."/>
        </authorList>
    </citation>
    <scope>NUCLEOTIDE SEQUENCE [LARGE SCALE GENOMIC DNA]</scope>
    <source>
        <strain evidence="3">CGMCC 1.10130</strain>
    </source>
</reference>
<sequence>MWTRTYWAAKGLILAFCLNVVSAWGNQAAIEHSMLMIDEVELHRWSFDRELISDDQTRVIHHEPRQHHYNGWSLIAVDGVTPTIDEQWAFLQNFESAQQQTEQRNLVENRLTRLIQPATLVLVAQTESAAHYRFKPTLQSFLAESQRHLEGELWFDVKHQHIYRVMIKSAAPLESKAGVTFPYFNLELSFVREKGFVLPELVKMRFGGQVNGLNVFAQNTVQHYKNYHLVFPPPSYAERQENAK</sequence>
<dbReference type="Proteomes" id="UP000619743">
    <property type="component" value="Unassembled WGS sequence"/>
</dbReference>
<evidence type="ECO:0000313" key="3">
    <source>
        <dbReference type="Proteomes" id="UP000619743"/>
    </source>
</evidence>
<evidence type="ECO:0000256" key="1">
    <source>
        <dbReference type="SAM" id="SignalP"/>
    </source>
</evidence>
<organism evidence="2 3">
    <name type="scientific">Neiella marina</name>
    <dbReference type="NCBI Taxonomy" id="508461"/>
    <lineage>
        <taxon>Bacteria</taxon>
        <taxon>Pseudomonadati</taxon>
        <taxon>Pseudomonadota</taxon>
        <taxon>Gammaproteobacteria</taxon>
        <taxon>Alteromonadales</taxon>
        <taxon>Echinimonadaceae</taxon>
        <taxon>Neiella</taxon>
    </lineage>
</organism>